<dbReference type="InterPro" id="IPR006710">
    <property type="entry name" value="Glyco_hydro_43"/>
</dbReference>
<keyword evidence="10" id="KW-1185">Reference proteome</keyword>
<feature type="domain" description="CBM6" evidence="8">
    <location>
        <begin position="381"/>
        <end position="507"/>
    </location>
</feature>
<dbReference type="AlphaFoldDB" id="A0A927RPG0"/>
<dbReference type="SUPFAM" id="SSF49785">
    <property type="entry name" value="Galactose-binding domain-like"/>
    <property type="match status" value="1"/>
</dbReference>
<sequence length="507" mass="52853">MSDVRLLVPRTIPLLRRIAGAGLLVLVGTLVAASTVGTSVLATAGPARADGPGSVQGTDGPPRPAAAADSGAATGEGEVPRPDGRATGTKHPTLALDQDFPDPDILKVGDTYYVYSTNSAKTLPVASATSLDGPWTVQQADALPRLGEWASSGFTWAPDVSRRADGTFLLYYTARHTASNRQCIGAAIADSPRGPFVPVGTEPLVCPAEAGGAIDASSFVDRDGRRYLLYKNDGNAIGLPTTIYLQPVAPDGVTFAGERVPLISNDGDEGWLVEAPVLVRQGTSYNLFYATGEYWNGTYATRIATAASVAGPYTKADRPLLSTATFDGAVTGPGGADVLQDTDAGDHIVFHGVRDGGYRALYVAELGWAADDTPVVRGSRFRVEGEGGRVHHATVRTDATGASGGAVVSDLDHPDSWVELQVYAPRSGAYTLHVGYGNVSVDSNGAERTASHHVAVDGRRAGTIEYPFTGSDTWGEATIDVRLSAGSNTVRLGPATWVAEVDYVDVA</sequence>
<feature type="active site" description="Proton acceptor" evidence="4">
    <location>
        <position position="102"/>
    </location>
</feature>
<evidence type="ECO:0000256" key="3">
    <source>
        <dbReference type="ARBA" id="ARBA00023295"/>
    </source>
</evidence>
<protein>
    <submittedName>
        <fullName evidence="9">GH43 family beta-xylosidase</fullName>
    </submittedName>
</protein>
<evidence type="ECO:0000256" key="1">
    <source>
        <dbReference type="ARBA" id="ARBA00009865"/>
    </source>
</evidence>
<dbReference type="InterPro" id="IPR023296">
    <property type="entry name" value="Glyco_hydro_beta-prop_sf"/>
</dbReference>
<dbReference type="Gene3D" id="2.60.120.260">
    <property type="entry name" value="Galactose-binding domain-like"/>
    <property type="match status" value="1"/>
</dbReference>
<dbReference type="GO" id="GO:0030246">
    <property type="term" value="F:carbohydrate binding"/>
    <property type="evidence" value="ECO:0007669"/>
    <property type="project" value="InterPro"/>
</dbReference>
<gene>
    <name evidence="9" type="ORF">HEB94_007951</name>
</gene>
<feature type="compositionally biased region" description="Low complexity" evidence="7">
    <location>
        <begin position="57"/>
        <end position="77"/>
    </location>
</feature>
<dbReference type="PROSITE" id="PS51175">
    <property type="entry name" value="CBM6"/>
    <property type="match status" value="1"/>
</dbReference>
<evidence type="ECO:0000259" key="8">
    <source>
        <dbReference type="PROSITE" id="PS51175"/>
    </source>
</evidence>
<comment type="caution">
    <text evidence="9">The sequence shown here is derived from an EMBL/GenBank/DDBJ whole genome shotgun (WGS) entry which is preliminary data.</text>
</comment>
<evidence type="ECO:0000313" key="9">
    <source>
        <dbReference type="EMBL" id="MBE1611103.1"/>
    </source>
</evidence>
<dbReference type="PANTHER" id="PTHR42812">
    <property type="entry name" value="BETA-XYLOSIDASE"/>
    <property type="match status" value="1"/>
</dbReference>
<evidence type="ECO:0000256" key="6">
    <source>
        <dbReference type="RuleBase" id="RU361187"/>
    </source>
</evidence>
<dbReference type="InterPro" id="IPR008979">
    <property type="entry name" value="Galactose-bd-like_sf"/>
</dbReference>
<dbReference type="InterPro" id="IPR005084">
    <property type="entry name" value="CBM6"/>
</dbReference>
<keyword evidence="3 6" id="KW-0326">Glycosidase</keyword>
<dbReference type="CDD" id="cd08999">
    <property type="entry name" value="GH43_ABN-like"/>
    <property type="match status" value="1"/>
</dbReference>
<accession>A0A927RPG0</accession>
<feature type="active site" description="Proton donor" evidence="4">
    <location>
        <position position="274"/>
    </location>
</feature>
<dbReference type="GO" id="GO:0005975">
    <property type="term" value="P:carbohydrate metabolic process"/>
    <property type="evidence" value="ECO:0007669"/>
    <property type="project" value="InterPro"/>
</dbReference>
<dbReference type="PANTHER" id="PTHR42812:SF5">
    <property type="entry name" value="ENDO-ARABINASE"/>
    <property type="match status" value="1"/>
</dbReference>
<evidence type="ECO:0000313" key="10">
    <source>
        <dbReference type="Proteomes" id="UP000638648"/>
    </source>
</evidence>
<dbReference type="SUPFAM" id="SSF75005">
    <property type="entry name" value="Arabinanase/levansucrase/invertase"/>
    <property type="match status" value="1"/>
</dbReference>
<dbReference type="Proteomes" id="UP000638648">
    <property type="component" value="Unassembled WGS sequence"/>
</dbReference>
<reference evidence="9" key="1">
    <citation type="submission" date="2020-10" db="EMBL/GenBank/DDBJ databases">
        <title>Sequencing the genomes of 1000 actinobacteria strains.</title>
        <authorList>
            <person name="Klenk H.-P."/>
        </authorList>
    </citation>
    <scope>NUCLEOTIDE SEQUENCE</scope>
    <source>
        <strain evidence="9">DSM 45354</strain>
    </source>
</reference>
<organism evidence="9 10">
    <name type="scientific">Actinopolymorpha pittospori</name>
    <dbReference type="NCBI Taxonomy" id="648752"/>
    <lineage>
        <taxon>Bacteria</taxon>
        <taxon>Bacillati</taxon>
        <taxon>Actinomycetota</taxon>
        <taxon>Actinomycetes</taxon>
        <taxon>Propionibacteriales</taxon>
        <taxon>Actinopolymorphaceae</taxon>
        <taxon>Actinopolymorpha</taxon>
    </lineage>
</organism>
<evidence type="ECO:0000256" key="5">
    <source>
        <dbReference type="PIRSR" id="PIRSR606710-2"/>
    </source>
</evidence>
<comment type="similarity">
    <text evidence="1 6">Belongs to the glycosyl hydrolase 43 family.</text>
</comment>
<name>A0A927RPG0_9ACTN</name>
<feature type="region of interest" description="Disordered" evidence="7">
    <location>
        <begin position="44"/>
        <end position="98"/>
    </location>
</feature>
<dbReference type="Pfam" id="PF04616">
    <property type="entry name" value="Glyco_hydro_43"/>
    <property type="match status" value="1"/>
</dbReference>
<keyword evidence="2 6" id="KW-0378">Hydrolase</keyword>
<dbReference type="Gene3D" id="2.115.10.20">
    <property type="entry name" value="Glycosyl hydrolase domain, family 43"/>
    <property type="match status" value="1"/>
</dbReference>
<dbReference type="InterPro" id="IPR051795">
    <property type="entry name" value="Glycosyl_Hydrlase_43"/>
</dbReference>
<proteinExistence type="inferred from homology"/>
<dbReference type="EMBL" id="JADBEM010000001">
    <property type="protein sequence ID" value="MBE1611103.1"/>
    <property type="molecule type" value="Genomic_DNA"/>
</dbReference>
<evidence type="ECO:0000256" key="7">
    <source>
        <dbReference type="SAM" id="MobiDB-lite"/>
    </source>
</evidence>
<feature type="site" description="Important for catalytic activity, responsible for pKa modulation of the active site Glu and correct orientation of both the proton donor and substrate" evidence="5">
    <location>
        <position position="215"/>
    </location>
</feature>
<evidence type="ECO:0000256" key="4">
    <source>
        <dbReference type="PIRSR" id="PIRSR606710-1"/>
    </source>
</evidence>
<dbReference type="RefSeq" id="WP_192754366.1">
    <property type="nucleotide sequence ID" value="NZ_BAABJL010000042.1"/>
</dbReference>
<evidence type="ECO:0000256" key="2">
    <source>
        <dbReference type="ARBA" id="ARBA00022801"/>
    </source>
</evidence>
<dbReference type="GO" id="GO:0004553">
    <property type="term" value="F:hydrolase activity, hydrolyzing O-glycosyl compounds"/>
    <property type="evidence" value="ECO:0007669"/>
    <property type="project" value="InterPro"/>
</dbReference>